<gene>
    <name evidence="1" type="ORF">RFI_28757</name>
</gene>
<dbReference type="AlphaFoldDB" id="X6M3S8"/>
<name>X6M3S8_RETFI</name>
<comment type="caution">
    <text evidence="1">The sequence shown here is derived from an EMBL/GenBank/DDBJ whole genome shotgun (WGS) entry which is preliminary data.</text>
</comment>
<keyword evidence="2" id="KW-1185">Reference proteome</keyword>
<dbReference type="EMBL" id="ASPP01024851">
    <property type="protein sequence ID" value="ETO08633.1"/>
    <property type="molecule type" value="Genomic_DNA"/>
</dbReference>
<sequence>MEEPVLYYCRNGHPLLFKDTSSPLHKEAICQIDGCGAKVFAPSSKASPKTEGRSTGSKSIWFVIERFYTSPKRIEPTTLSSSTWLLLRLLYHLPLLLRGECIPQDSEKLKQLVQGGRASDVLWCQVKHDLKQLEGVTGLNEELLEVALHSWIKHFSDKFEKWYPNGLPPFYSISLEDVYKFEEKLDKECMAFFKDKDKNRRDERAELRKAVRLDDAVPAQHCQAAETCARRICAKIAPEEFHHVCIDDVMKQRHECKLWWNELVLCWNSLAVVASNSKQMIIIRLLEDEHNRFLNTFYCSKRRSTHEQKKEEEEEISLHDNDKTSYKWFLDITQGDILCFDKEKLNCIIRRHFIPLLEYGAIKDSHYLQPKCFDFASIENDIYHTFIKSLWEHTHLSTISPMQKQKALEALNNAIVFLFNDLDQLHLDTPLTDLFQQLQFEKKDQSLFFIRSHAKSDCTTLCIKHIGALWRVLNNLVRSERLHDDFIAPFVLEMYRHSLPNELQKQVKGFVKKTPLTTMKEVLDAWREIAYKQGQIERKQSNPQEFQLEWKKKINVSCHSFRNSDQDDSKKKLLFSLVLHCVSNGKMMPKIRLQKIKILYI</sequence>
<protein>
    <submittedName>
        <fullName evidence="1">Uncharacterized protein</fullName>
    </submittedName>
</protein>
<proteinExistence type="predicted"/>
<evidence type="ECO:0000313" key="1">
    <source>
        <dbReference type="EMBL" id="ETO08633.1"/>
    </source>
</evidence>
<accession>X6M3S8</accession>
<reference evidence="1 2" key="1">
    <citation type="journal article" date="2013" name="Curr. Biol.">
        <title>The Genome of the Foraminiferan Reticulomyxa filosa.</title>
        <authorList>
            <person name="Glockner G."/>
            <person name="Hulsmann N."/>
            <person name="Schleicher M."/>
            <person name="Noegel A.A."/>
            <person name="Eichinger L."/>
            <person name="Gallinger C."/>
            <person name="Pawlowski J."/>
            <person name="Sierra R."/>
            <person name="Euteneuer U."/>
            <person name="Pillet L."/>
            <person name="Moustafa A."/>
            <person name="Platzer M."/>
            <person name="Groth M."/>
            <person name="Szafranski K."/>
            <person name="Schliwa M."/>
        </authorList>
    </citation>
    <scope>NUCLEOTIDE SEQUENCE [LARGE SCALE GENOMIC DNA]</scope>
</reference>
<organism evidence="1 2">
    <name type="scientific">Reticulomyxa filosa</name>
    <dbReference type="NCBI Taxonomy" id="46433"/>
    <lineage>
        <taxon>Eukaryota</taxon>
        <taxon>Sar</taxon>
        <taxon>Rhizaria</taxon>
        <taxon>Retaria</taxon>
        <taxon>Foraminifera</taxon>
        <taxon>Monothalamids</taxon>
        <taxon>Reticulomyxidae</taxon>
        <taxon>Reticulomyxa</taxon>
    </lineage>
</organism>
<evidence type="ECO:0000313" key="2">
    <source>
        <dbReference type="Proteomes" id="UP000023152"/>
    </source>
</evidence>
<dbReference type="Proteomes" id="UP000023152">
    <property type="component" value="Unassembled WGS sequence"/>
</dbReference>